<dbReference type="InterPro" id="IPR041588">
    <property type="entry name" value="Integrase_H2C2"/>
</dbReference>
<dbReference type="OrthoDB" id="6149201at2759"/>
<protein>
    <submittedName>
        <fullName evidence="2">Uncharacterized protein</fullName>
    </submittedName>
</protein>
<feature type="compositionally biased region" description="Polar residues" evidence="1">
    <location>
        <begin position="295"/>
        <end position="313"/>
    </location>
</feature>
<dbReference type="Gene3D" id="1.10.340.70">
    <property type="match status" value="1"/>
</dbReference>
<dbReference type="EMBL" id="CACRXK020011048">
    <property type="protein sequence ID" value="CAB4020619.1"/>
    <property type="molecule type" value="Genomic_DNA"/>
</dbReference>
<feature type="region of interest" description="Disordered" evidence="1">
    <location>
        <begin position="291"/>
        <end position="325"/>
    </location>
</feature>
<dbReference type="Proteomes" id="UP001152795">
    <property type="component" value="Unassembled WGS sequence"/>
</dbReference>
<accession>A0A6S7IUB3</accession>
<gene>
    <name evidence="2" type="ORF">PACLA_8A015099</name>
</gene>
<comment type="caution">
    <text evidence="2">The sequence shown here is derived from an EMBL/GenBank/DDBJ whole genome shotgun (WGS) entry which is preliminary data.</text>
</comment>
<evidence type="ECO:0000256" key="1">
    <source>
        <dbReference type="SAM" id="MobiDB-lite"/>
    </source>
</evidence>
<dbReference type="PANTHER" id="PTHR33244:SF3">
    <property type="entry name" value="PEPTIDASE A2 DOMAIN-CONTAINING PROTEIN"/>
    <property type="match status" value="1"/>
</dbReference>
<reference evidence="2" key="1">
    <citation type="submission" date="2020-04" db="EMBL/GenBank/DDBJ databases">
        <authorList>
            <person name="Alioto T."/>
            <person name="Alioto T."/>
            <person name="Gomez Garrido J."/>
        </authorList>
    </citation>
    <scope>NUCLEOTIDE SEQUENCE</scope>
    <source>
        <strain evidence="2">A484AB</strain>
    </source>
</reference>
<evidence type="ECO:0000313" key="3">
    <source>
        <dbReference type="Proteomes" id="UP001152795"/>
    </source>
</evidence>
<keyword evidence="3" id="KW-1185">Reference proteome</keyword>
<organism evidence="2 3">
    <name type="scientific">Paramuricea clavata</name>
    <name type="common">Red gorgonian</name>
    <name type="synonym">Violescent sea-whip</name>
    <dbReference type="NCBI Taxonomy" id="317549"/>
    <lineage>
        <taxon>Eukaryota</taxon>
        <taxon>Metazoa</taxon>
        <taxon>Cnidaria</taxon>
        <taxon>Anthozoa</taxon>
        <taxon>Octocorallia</taxon>
        <taxon>Malacalcyonacea</taxon>
        <taxon>Plexauridae</taxon>
        <taxon>Paramuricea</taxon>
    </lineage>
</organism>
<evidence type="ECO:0000313" key="2">
    <source>
        <dbReference type="EMBL" id="CAB4020619.1"/>
    </source>
</evidence>
<name>A0A6S7IUB3_PARCT</name>
<dbReference type="PANTHER" id="PTHR33244">
    <property type="entry name" value="INTEGRASE CATALYTIC DOMAIN-CONTAINING PROTEIN-RELATED"/>
    <property type="match status" value="1"/>
</dbReference>
<dbReference type="Pfam" id="PF17921">
    <property type="entry name" value="Integrase_H2C2"/>
    <property type="match status" value="1"/>
</dbReference>
<dbReference type="AlphaFoldDB" id="A0A6S7IUB3"/>
<sequence length="325" mass="36733">MFSNPQVLCKWLAYLQTSPAAWEAQSHLAVVGDLLLYDDRIVIPRAMRVAKCRARARDSVWWPGLSTAIQEMVSKCYTCTKRSLFRALVLSRHPKPSGSLRKRMASFIPQAQLGILKRMEILRKNQDLYLALLSYHSTPLQNGLSPSQLLMGRRLKTQLPVLPAILKPKDLTSELESVVSKEKSYRRAQEMNFNRRHRARELPTFESGDAVWVKDQSKPGEILSSAQYPRSYLVKTDKGILRRNRSALVSFTKGSQKTKPIRPEQIVNALATQQHFLQPVPLPMPPIVPPVAPTSRAQSTSGVQSTQYTTTRSGRVVQPPQRLDL</sequence>
<proteinExistence type="predicted"/>